<evidence type="ECO:0000256" key="4">
    <source>
        <dbReference type="ARBA" id="ARBA00022490"/>
    </source>
</evidence>
<evidence type="ECO:0000256" key="10">
    <source>
        <dbReference type="ARBA" id="ARBA00022778"/>
    </source>
</evidence>
<evidence type="ECO:0000256" key="11">
    <source>
        <dbReference type="ARBA" id="ARBA00022840"/>
    </source>
</evidence>
<keyword evidence="16" id="KW-0753">Steroid metabolism</keyword>
<dbReference type="PANTHER" id="PTHR13101:SF1">
    <property type="entry name" value="PHOSPHOMEVALONATE KINASE"/>
    <property type="match status" value="1"/>
</dbReference>
<dbReference type="AlphaFoldDB" id="A0A9N7UHA9"/>
<evidence type="ECO:0000313" key="20">
    <source>
        <dbReference type="EMBL" id="CAB1430259.1"/>
    </source>
</evidence>
<evidence type="ECO:0000256" key="9">
    <source>
        <dbReference type="ARBA" id="ARBA00022777"/>
    </source>
</evidence>
<keyword evidence="7" id="KW-0808">Transferase</keyword>
<keyword evidence="9" id="KW-0418">Kinase</keyword>
<dbReference type="Gene3D" id="3.40.50.300">
    <property type="entry name" value="P-loop containing nucleotide triphosphate hydrolases"/>
    <property type="match status" value="1"/>
</dbReference>
<evidence type="ECO:0000256" key="15">
    <source>
        <dbReference type="ARBA" id="ARBA00023166"/>
    </source>
</evidence>
<comment type="function">
    <text evidence="19">Catalyzes the reversible ATP-dependent phosphorylation of mevalonate 5-phosphate to produce mevalonate diphosphate and ADP, a key step in the mevalonic acid mediated biosynthesis of isopentenyl diphosphate and other polyisoprenoid metabolites.</text>
</comment>
<keyword evidence="6" id="KW-0153">Cholesterol metabolism</keyword>
<dbReference type="InterPro" id="IPR027417">
    <property type="entry name" value="P-loop_NTPase"/>
</dbReference>
<evidence type="ECO:0000256" key="8">
    <source>
        <dbReference type="ARBA" id="ARBA00022741"/>
    </source>
</evidence>
<evidence type="ECO:0000256" key="6">
    <source>
        <dbReference type="ARBA" id="ARBA00022548"/>
    </source>
</evidence>
<keyword evidence="8" id="KW-0547">Nucleotide-binding</keyword>
<evidence type="ECO:0000256" key="2">
    <source>
        <dbReference type="ARBA" id="ARBA00005017"/>
    </source>
</evidence>
<organism evidence="20 21">
    <name type="scientific">Pleuronectes platessa</name>
    <name type="common">European plaice</name>
    <dbReference type="NCBI Taxonomy" id="8262"/>
    <lineage>
        <taxon>Eukaryota</taxon>
        <taxon>Metazoa</taxon>
        <taxon>Chordata</taxon>
        <taxon>Craniata</taxon>
        <taxon>Vertebrata</taxon>
        <taxon>Euteleostomi</taxon>
        <taxon>Actinopterygii</taxon>
        <taxon>Neopterygii</taxon>
        <taxon>Teleostei</taxon>
        <taxon>Neoteleostei</taxon>
        <taxon>Acanthomorphata</taxon>
        <taxon>Carangaria</taxon>
        <taxon>Pleuronectiformes</taxon>
        <taxon>Pleuronectoidei</taxon>
        <taxon>Pleuronectidae</taxon>
        <taxon>Pleuronectes</taxon>
    </lineage>
</organism>
<dbReference type="GO" id="GO:0004631">
    <property type="term" value="F:phosphomevalonate kinase activity"/>
    <property type="evidence" value="ECO:0007669"/>
    <property type="project" value="UniProtKB-EC"/>
</dbReference>
<dbReference type="NCBIfam" id="TIGR01223">
    <property type="entry name" value="Pmev_kin_anim"/>
    <property type="match status" value="1"/>
</dbReference>
<keyword evidence="12" id="KW-0752">Steroid biosynthesis</keyword>
<keyword evidence="15" id="KW-1207">Sterol metabolism</keyword>
<dbReference type="SUPFAM" id="SSF52540">
    <property type="entry name" value="P-loop containing nucleoside triphosphate hydrolases"/>
    <property type="match status" value="1"/>
</dbReference>
<accession>A0A9N7UHA9</accession>
<keyword evidence="21" id="KW-1185">Reference proteome</keyword>
<dbReference type="Proteomes" id="UP001153269">
    <property type="component" value="Unassembled WGS sequence"/>
</dbReference>
<reference evidence="20" key="1">
    <citation type="submission" date="2020-03" db="EMBL/GenBank/DDBJ databases">
        <authorList>
            <person name="Weist P."/>
        </authorList>
    </citation>
    <scope>NUCLEOTIDE SEQUENCE</scope>
</reference>
<evidence type="ECO:0000256" key="1">
    <source>
        <dbReference type="ARBA" id="ARBA00004514"/>
    </source>
</evidence>
<dbReference type="InterPro" id="IPR005919">
    <property type="entry name" value="Pmev_kin_anim"/>
</dbReference>
<evidence type="ECO:0000256" key="12">
    <source>
        <dbReference type="ARBA" id="ARBA00022955"/>
    </source>
</evidence>
<evidence type="ECO:0000256" key="14">
    <source>
        <dbReference type="ARBA" id="ARBA00023098"/>
    </source>
</evidence>
<keyword evidence="4" id="KW-0963">Cytoplasm</keyword>
<dbReference type="GO" id="GO:0005829">
    <property type="term" value="C:cytosol"/>
    <property type="evidence" value="ECO:0007669"/>
    <property type="project" value="UniProtKB-SubCell"/>
</dbReference>
<keyword evidence="14" id="KW-0443">Lipid metabolism</keyword>
<keyword evidence="5" id="KW-0444">Lipid biosynthesis</keyword>
<dbReference type="FunFam" id="3.40.50.300:FF:001026">
    <property type="entry name" value="Phosphomevalonate kinase"/>
    <property type="match status" value="1"/>
</dbReference>
<keyword evidence="13" id="KW-0756">Sterol biosynthesis</keyword>
<evidence type="ECO:0000256" key="19">
    <source>
        <dbReference type="ARBA" id="ARBA00057619"/>
    </source>
</evidence>
<keyword evidence="10" id="KW-0152">Cholesterol biosynthesis</keyword>
<dbReference type="EC" id="2.7.4.2" evidence="3"/>
<gene>
    <name evidence="20" type="ORF">PLEPLA_LOCUS18241</name>
</gene>
<protein>
    <recommendedName>
        <fullName evidence="17">Phosphomevalonate kinase</fullName>
        <ecNumber evidence="3">2.7.4.2</ecNumber>
    </recommendedName>
</protein>
<evidence type="ECO:0000256" key="16">
    <source>
        <dbReference type="ARBA" id="ARBA00023221"/>
    </source>
</evidence>
<evidence type="ECO:0000256" key="3">
    <source>
        <dbReference type="ARBA" id="ARBA00012958"/>
    </source>
</evidence>
<dbReference type="PANTHER" id="PTHR13101">
    <property type="entry name" value="PHOSPHOMEVALONATE KINASE"/>
    <property type="match status" value="1"/>
</dbReference>
<evidence type="ECO:0000313" key="21">
    <source>
        <dbReference type="Proteomes" id="UP001153269"/>
    </source>
</evidence>
<proteinExistence type="predicted"/>
<evidence type="ECO:0000256" key="17">
    <source>
        <dbReference type="ARBA" id="ARBA00034549"/>
    </source>
</evidence>
<evidence type="ECO:0000256" key="13">
    <source>
        <dbReference type="ARBA" id="ARBA00023011"/>
    </source>
</evidence>
<dbReference type="GO" id="GO:0019287">
    <property type="term" value="P:isopentenyl diphosphate biosynthetic process, mevalonate pathway"/>
    <property type="evidence" value="ECO:0007669"/>
    <property type="project" value="TreeGrafter"/>
</dbReference>
<comment type="catalytic activity">
    <reaction evidence="18">
        <text>(R)-5-phosphomevalonate + ATP = (R)-5-diphosphomevalonate + ADP</text>
        <dbReference type="Rhea" id="RHEA:16341"/>
        <dbReference type="ChEBI" id="CHEBI:30616"/>
        <dbReference type="ChEBI" id="CHEBI:57557"/>
        <dbReference type="ChEBI" id="CHEBI:58146"/>
        <dbReference type="ChEBI" id="CHEBI:456216"/>
        <dbReference type="EC" id="2.7.4.2"/>
    </reaction>
    <physiologicalReaction direction="left-to-right" evidence="18">
        <dbReference type="Rhea" id="RHEA:16342"/>
    </physiologicalReaction>
    <physiologicalReaction direction="right-to-left" evidence="18">
        <dbReference type="Rhea" id="RHEA:16343"/>
    </physiologicalReaction>
</comment>
<evidence type="ECO:0000256" key="5">
    <source>
        <dbReference type="ARBA" id="ARBA00022516"/>
    </source>
</evidence>
<comment type="caution">
    <text evidence="20">The sequence shown here is derived from an EMBL/GenBank/DDBJ whole genome shotgun (WGS) entry which is preliminary data.</text>
</comment>
<dbReference type="EMBL" id="CADEAL010001221">
    <property type="protein sequence ID" value="CAB1430259.1"/>
    <property type="molecule type" value="Genomic_DNA"/>
</dbReference>
<keyword evidence="11" id="KW-0067">ATP-binding</keyword>
<comment type="subcellular location">
    <subcellularLocation>
        <location evidence="1">Cytoplasm</location>
        <location evidence="1">Cytosol</location>
    </subcellularLocation>
</comment>
<dbReference type="Pfam" id="PF04275">
    <property type="entry name" value="P-mevalo_kinase"/>
    <property type="match status" value="1"/>
</dbReference>
<dbReference type="GO" id="GO:0005524">
    <property type="term" value="F:ATP binding"/>
    <property type="evidence" value="ECO:0007669"/>
    <property type="project" value="UniProtKB-KW"/>
</dbReference>
<comment type="pathway">
    <text evidence="2">Isoprenoid biosynthesis; isopentenyl diphosphate biosynthesis via mevalonate pathway; isopentenyl diphosphate from (R)-mevalonate: step 2/3.</text>
</comment>
<sequence length="270" mass="30613">MTSDLDPTNMEAGVGGKIKSNKVTTCVKNFNKTSALRYRFGPTALAVDHHQLMEPPRDSSSDYWRQMEERAFEPKLVLVFSGKRKSGKDYVTDLIKGRLGSDTCCVLRLSGPLKQQYAEEHGLDLDQLLGPGPYKERFRADMIGWGETRRRHDPGFFCRLATRGAWQPVWVVSDARRLSDLQWFLSEFPQQTRSVRVQSSEETRKKRGWSFTADVDDAESECGLDSGIEFDWIISNEADAPSLDEQLQPILRLAEEAASSLHLTRPQQVS</sequence>
<evidence type="ECO:0000256" key="7">
    <source>
        <dbReference type="ARBA" id="ARBA00022679"/>
    </source>
</evidence>
<evidence type="ECO:0000256" key="18">
    <source>
        <dbReference type="ARBA" id="ARBA00051752"/>
    </source>
</evidence>
<dbReference type="GO" id="GO:0006695">
    <property type="term" value="P:cholesterol biosynthetic process"/>
    <property type="evidence" value="ECO:0007669"/>
    <property type="project" value="UniProtKB-KW"/>
</dbReference>
<name>A0A9N7UHA9_PLEPL</name>